<sequence>MATADVKMGIETPPVTEEERTAHIEALKQRLTANSAIYKIFLSDATLHSVSRGVVTLRLTLSETHVNSRKGLHGAVSAAIVDFSTGLSIASWDLRSQTGASVDMHISYLSTAAVGDVLEIVATAERVGGSMAYTTCRISKVGENGETKLVTLGQHTKFVKLPGQQTAAKSAGNACSET</sequence>
<evidence type="ECO:0000259" key="2">
    <source>
        <dbReference type="Pfam" id="PF03061"/>
    </source>
</evidence>
<evidence type="ECO:0000313" key="3">
    <source>
        <dbReference type="EMBL" id="VUC21964.1"/>
    </source>
</evidence>
<dbReference type="Gene3D" id="3.10.129.10">
    <property type="entry name" value="Hotdog Thioesterase"/>
    <property type="match status" value="1"/>
</dbReference>
<dbReference type="EMBL" id="CABFNS010000502">
    <property type="protein sequence ID" value="VUC21964.1"/>
    <property type="molecule type" value="Genomic_DNA"/>
</dbReference>
<organism evidence="3 4">
    <name type="scientific">Bionectria ochroleuca</name>
    <name type="common">Gliocladium roseum</name>
    <dbReference type="NCBI Taxonomy" id="29856"/>
    <lineage>
        <taxon>Eukaryota</taxon>
        <taxon>Fungi</taxon>
        <taxon>Dikarya</taxon>
        <taxon>Ascomycota</taxon>
        <taxon>Pezizomycotina</taxon>
        <taxon>Sordariomycetes</taxon>
        <taxon>Hypocreomycetidae</taxon>
        <taxon>Hypocreales</taxon>
        <taxon>Bionectriaceae</taxon>
        <taxon>Clonostachys</taxon>
    </lineage>
</organism>
<dbReference type="InterPro" id="IPR039298">
    <property type="entry name" value="ACOT13"/>
</dbReference>
<dbReference type="Proteomes" id="UP000766486">
    <property type="component" value="Unassembled WGS sequence"/>
</dbReference>
<dbReference type="CDD" id="cd03443">
    <property type="entry name" value="PaaI_thioesterase"/>
    <property type="match status" value="1"/>
</dbReference>
<dbReference type="PANTHER" id="PTHR21660:SF11">
    <property type="entry name" value="FAMILY PROTEIN, PUTATIVE (AFU_ORTHOLOGUE AFUA_4G04355)-RELATED"/>
    <property type="match status" value="1"/>
</dbReference>
<dbReference type="InterPro" id="IPR006683">
    <property type="entry name" value="Thioestr_dom"/>
</dbReference>
<comment type="caution">
    <text evidence="3">The sequence shown here is derived from an EMBL/GenBank/DDBJ whole genome shotgun (WGS) entry which is preliminary data.</text>
</comment>
<feature type="domain" description="Thioesterase" evidence="2">
    <location>
        <begin position="72"/>
        <end position="141"/>
    </location>
</feature>
<evidence type="ECO:0000313" key="4">
    <source>
        <dbReference type="Proteomes" id="UP000766486"/>
    </source>
</evidence>
<accession>A0ABY6TUE9</accession>
<gene>
    <name evidence="3" type="ORF">CLO192961_LOCUS69118</name>
</gene>
<dbReference type="InterPro" id="IPR029069">
    <property type="entry name" value="HotDog_dom_sf"/>
</dbReference>
<keyword evidence="4" id="KW-1185">Reference proteome</keyword>
<evidence type="ECO:0000256" key="1">
    <source>
        <dbReference type="ARBA" id="ARBA00008324"/>
    </source>
</evidence>
<dbReference type="Pfam" id="PF03061">
    <property type="entry name" value="4HBT"/>
    <property type="match status" value="1"/>
</dbReference>
<proteinExistence type="inferred from homology"/>
<dbReference type="PANTHER" id="PTHR21660">
    <property type="entry name" value="THIOESTERASE SUPERFAMILY MEMBER-RELATED"/>
    <property type="match status" value="1"/>
</dbReference>
<dbReference type="SUPFAM" id="SSF54637">
    <property type="entry name" value="Thioesterase/thiol ester dehydrase-isomerase"/>
    <property type="match status" value="1"/>
</dbReference>
<reference evidence="3 4" key="1">
    <citation type="submission" date="2019-06" db="EMBL/GenBank/DDBJ databases">
        <authorList>
            <person name="Broberg M."/>
        </authorList>
    </citation>
    <scope>NUCLEOTIDE SEQUENCE [LARGE SCALE GENOMIC DNA]</scope>
</reference>
<name>A0ABY6TUE9_BIOOC</name>
<comment type="similarity">
    <text evidence="1">Belongs to the thioesterase PaaI family.</text>
</comment>
<protein>
    <recommendedName>
        <fullName evidence="2">Thioesterase domain-containing protein</fullName>
    </recommendedName>
</protein>